<protein>
    <recommendedName>
        <fullName evidence="8">Armadillo repeat-containing protein 8</fullName>
    </recommendedName>
</protein>
<dbReference type="EMBL" id="CAJNOC010002775">
    <property type="protein sequence ID" value="CAF0950778.1"/>
    <property type="molecule type" value="Genomic_DNA"/>
</dbReference>
<evidence type="ECO:0000256" key="5">
    <source>
        <dbReference type="ARBA" id="ARBA00023242"/>
    </source>
</evidence>
<evidence type="ECO:0000313" key="6">
    <source>
        <dbReference type="EMBL" id="CAF0950778.1"/>
    </source>
</evidence>
<dbReference type="SUPFAM" id="SSF48371">
    <property type="entry name" value="ARM repeat"/>
    <property type="match status" value="2"/>
</dbReference>
<evidence type="ECO:0000256" key="4">
    <source>
        <dbReference type="ARBA" id="ARBA00022737"/>
    </source>
</evidence>
<dbReference type="InterPro" id="IPR038739">
    <property type="entry name" value="ARMC8/Vid28"/>
</dbReference>
<proteinExistence type="predicted"/>
<keyword evidence="5" id="KW-0539">Nucleus</keyword>
<sequence>MDEEDTMFKLSLSIDSSIHSDKILDTIIENLYSKETTQIYDTIIKIKNLIIGNNKYKTYYLRDELINRLVELINDLYINYLHVLLNDQEKNDQILIDNTFLDLVNQILVIFGSFALGNLEHLTKLINNYKIHLILFNIVHLSSIFLRQSHENVNNFNFKIIETTLRSISNLYSSSQINSGLIYQLDKVLYHEENNHDIPPNLKSLVELFSLNNTTKSTILNIISISSFNLMISTSIKSNSEQFNDFNIKNRLNLIKSNLIYLFSGLLTSLQPKIQLNCLKFYASMSFECLESTKLILNTSYYDYSLLDLISSFLSRENNAELQLYSAKCLTNICRSSLISKLDDMDLNSNEYKLVNFNSKLIKLKVLPTLIRLCSTYSNYFKNSNSSKYDFLSLNSSTIGLQNKKHLNTFFLIEILSTLSYLVELSSYLQQTASCLEQVIHLIVSNILIGFNNLSSNTLNNSKLHNKNRIVYNLNKTSCTSLFSLFYLYYNQFSNRSIYFLLNEHQYRVYNGKKFNLFEEYLIYKRLISVSFQTLACLASNSEESRRIVSDNSDLLSRLIESIEIKDDLSDLDDDFNNLTDYRDIEEKFEGVESVKSDATLLRISSLCLLHSLSRSVQQLRTRFLDTKLWNCIIDLIQRLKAKKVDFKYLIEDGVEEKMEVQLEKEDDFSLNEKNLISILIAILANLLIEFSPCKETLLGDDVIKILIDFVNYKNKSIRINSIWALMNLAYHADQKIKQQILAEMTFDKLFQLLTEKDEILVLKTLGLIRNLICNRPHIDHLMCFYGSRIIQAVIMVLEGEYSDKMIKEQALCILANIADGTNVSKEFIMGNEDLLRKINSFMTNNFTEIQVAAVYCVSNLVNNNDDGALERQNKLKEIGAHRILQKLLHSNDPILFEKVKSALQQFSTSTPSNNSSLNNLF</sequence>
<evidence type="ECO:0008006" key="8">
    <source>
        <dbReference type="Google" id="ProtNLM"/>
    </source>
</evidence>
<dbReference type="PANTHER" id="PTHR15651">
    <property type="entry name" value="ARMADILLO REPEAT-CONTAINING PROTEIN 8"/>
    <property type="match status" value="1"/>
</dbReference>
<dbReference type="PANTHER" id="PTHR15651:SF7">
    <property type="entry name" value="ARMADILLO REPEAT-CONTAINING PROTEIN 8"/>
    <property type="match status" value="1"/>
</dbReference>
<dbReference type="InterPro" id="IPR016024">
    <property type="entry name" value="ARM-type_fold"/>
</dbReference>
<dbReference type="OrthoDB" id="5559898at2759"/>
<evidence type="ECO:0000256" key="1">
    <source>
        <dbReference type="ARBA" id="ARBA00004123"/>
    </source>
</evidence>
<dbReference type="Gene3D" id="1.25.10.10">
    <property type="entry name" value="Leucine-rich Repeat Variant"/>
    <property type="match status" value="2"/>
</dbReference>
<dbReference type="AlphaFoldDB" id="A0A814D879"/>
<dbReference type="GO" id="GO:0005634">
    <property type="term" value="C:nucleus"/>
    <property type="evidence" value="ECO:0007669"/>
    <property type="project" value="UniProtKB-SubCell"/>
</dbReference>
<reference evidence="6" key="1">
    <citation type="submission" date="2021-02" db="EMBL/GenBank/DDBJ databases">
        <authorList>
            <person name="Nowell W R."/>
        </authorList>
    </citation>
    <scope>NUCLEOTIDE SEQUENCE</scope>
    <source>
        <strain evidence="6">Ploen Becks lab</strain>
    </source>
</reference>
<comment type="caution">
    <text evidence="6">The sequence shown here is derived from an EMBL/GenBank/DDBJ whole genome shotgun (WGS) entry which is preliminary data.</text>
</comment>
<keyword evidence="3" id="KW-0963">Cytoplasm</keyword>
<name>A0A814D879_9BILA</name>
<evidence type="ECO:0000313" key="7">
    <source>
        <dbReference type="Proteomes" id="UP000663879"/>
    </source>
</evidence>
<dbReference type="GO" id="GO:0005737">
    <property type="term" value="C:cytoplasm"/>
    <property type="evidence" value="ECO:0007669"/>
    <property type="project" value="UniProtKB-SubCell"/>
</dbReference>
<keyword evidence="7" id="KW-1185">Reference proteome</keyword>
<dbReference type="GO" id="GO:0034657">
    <property type="term" value="C:GID complex"/>
    <property type="evidence" value="ECO:0007669"/>
    <property type="project" value="TreeGrafter"/>
</dbReference>
<keyword evidence="4" id="KW-0677">Repeat</keyword>
<organism evidence="6 7">
    <name type="scientific">Brachionus calyciflorus</name>
    <dbReference type="NCBI Taxonomy" id="104777"/>
    <lineage>
        <taxon>Eukaryota</taxon>
        <taxon>Metazoa</taxon>
        <taxon>Spiralia</taxon>
        <taxon>Gnathifera</taxon>
        <taxon>Rotifera</taxon>
        <taxon>Eurotatoria</taxon>
        <taxon>Monogononta</taxon>
        <taxon>Pseudotrocha</taxon>
        <taxon>Ploima</taxon>
        <taxon>Brachionidae</taxon>
        <taxon>Brachionus</taxon>
    </lineage>
</organism>
<evidence type="ECO:0000256" key="2">
    <source>
        <dbReference type="ARBA" id="ARBA00004496"/>
    </source>
</evidence>
<comment type="subcellular location">
    <subcellularLocation>
        <location evidence="2">Cytoplasm</location>
    </subcellularLocation>
    <subcellularLocation>
        <location evidence="1">Nucleus</location>
    </subcellularLocation>
</comment>
<dbReference type="Proteomes" id="UP000663879">
    <property type="component" value="Unassembled WGS sequence"/>
</dbReference>
<dbReference type="InterPro" id="IPR011989">
    <property type="entry name" value="ARM-like"/>
</dbReference>
<dbReference type="GO" id="GO:0043161">
    <property type="term" value="P:proteasome-mediated ubiquitin-dependent protein catabolic process"/>
    <property type="evidence" value="ECO:0007669"/>
    <property type="project" value="TreeGrafter"/>
</dbReference>
<evidence type="ECO:0000256" key="3">
    <source>
        <dbReference type="ARBA" id="ARBA00022490"/>
    </source>
</evidence>
<gene>
    <name evidence="6" type="ORF">OXX778_LOCUS13930</name>
</gene>
<accession>A0A814D879</accession>